<evidence type="ECO:0000313" key="9">
    <source>
        <dbReference type="EMBL" id="TDC24209.1"/>
    </source>
</evidence>
<comment type="similarity">
    <text evidence="7">Belongs to the binding-protein-dependent transport system permease family.</text>
</comment>
<organism evidence="9 10">
    <name type="scientific">Kribbella albertanoniae</name>
    <dbReference type="NCBI Taxonomy" id="1266829"/>
    <lineage>
        <taxon>Bacteria</taxon>
        <taxon>Bacillati</taxon>
        <taxon>Actinomycetota</taxon>
        <taxon>Actinomycetes</taxon>
        <taxon>Propionibacteriales</taxon>
        <taxon>Kribbellaceae</taxon>
        <taxon>Kribbella</taxon>
    </lineage>
</organism>
<dbReference type="EMBL" id="SMKA01000146">
    <property type="protein sequence ID" value="TDC24209.1"/>
    <property type="molecule type" value="Genomic_DNA"/>
</dbReference>
<feature type="transmembrane region" description="Helical" evidence="7">
    <location>
        <begin position="167"/>
        <end position="185"/>
    </location>
</feature>
<proteinExistence type="inferred from homology"/>
<evidence type="ECO:0000256" key="7">
    <source>
        <dbReference type="RuleBase" id="RU363032"/>
    </source>
</evidence>
<dbReference type="Proteomes" id="UP000295075">
    <property type="component" value="Unassembled WGS sequence"/>
</dbReference>
<protein>
    <submittedName>
        <fullName evidence="9">ABC transporter permease</fullName>
    </submittedName>
</protein>
<feature type="transmembrane region" description="Helical" evidence="7">
    <location>
        <begin position="216"/>
        <end position="236"/>
    </location>
</feature>
<accession>A0A4R4PQ26</accession>
<dbReference type="PANTHER" id="PTHR43386">
    <property type="entry name" value="OLIGOPEPTIDE TRANSPORT SYSTEM PERMEASE PROTEIN APPC"/>
    <property type="match status" value="1"/>
</dbReference>
<feature type="transmembrane region" description="Helical" evidence="7">
    <location>
        <begin position="140"/>
        <end position="161"/>
    </location>
</feature>
<evidence type="ECO:0000259" key="8">
    <source>
        <dbReference type="PROSITE" id="PS50928"/>
    </source>
</evidence>
<keyword evidence="3" id="KW-1003">Cell membrane</keyword>
<evidence type="ECO:0000256" key="3">
    <source>
        <dbReference type="ARBA" id="ARBA00022475"/>
    </source>
</evidence>
<reference evidence="9 10" key="1">
    <citation type="submission" date="2019-03" db="EMBL/GenBank/DDBJ databases">
        <title>Draft genome sequences of novel Actinobacteria.</title>
        <authorList>
            <person name="Sahin N."/>
            <person name="Ay H."/>
            <person name="Saygin H."/>
        </authorList>
    </citation>
    <scope>NUCLEOTIDE SEQUENCE [LARGE SCALE GENOMIC DNA]</scope>
    <source>
        <strain evidence="9 10">JCM 30547</strain>
    </source>
</reference>
<comment type="caution">
    <text evidence="9">The sequence shown here is derived from an EMBL/GenBank/DDBJ whole genome shotgun (WGS) entry which is preliminary data.</text>
</comment>
<feature type="transmembrane region" description="Helical" evidence="7">
    <location>
        <begin position="274"/>
        <end position="297"/>
    </location>
</feature>
<dbReference type="InterPro" id="IPR035906">
    <property type="entry name" value="MetI-like_sf"/>
</dbReference>
<evidence type="ECO:0000256" key="6">
    <source>
        <dbReference type="ARBA" id="ARBA00023136"/>
    </source>
</evidence>
<feature type="transmembrane region" description="Helical" evidence="7">
    <location>
        <begin position="27"/>
        <end position="46"/>
    </location>
</feature>
<dbReference type="PANTHER" id="PTHR43386:SF1">
    <property type="entry name" value="D,D-DIPEPTIDE TRANSPORT SYSTEM PERMEASE PROTEIN DDPC-RELATED"/>
    <property type="match status" value="1"/>
</dbReference>
<keyword evidence="10" id="KW-1185">Reference proteome</keyword>
<dbReference type="RefSeq" id="WP_132411172.1">
    <property type="nucleotide sequence ID" value="NZ_SMKA01000146.1"/>
</dbReference>
<dbReference type="PROSITE" id="PS50928">
    <property type="entry name" value="ABC_TM1"/>
    <property type="match status" value="1"/>
</dbReference>
<dbReference type="CDD" id="cd06261">
    <property type="entry name" value="TM_PBP2"/>
    <property type="match status" value="1"/>
</dbReference>
<keyword evidence="4 7" id="KW-0812">Transmembrane</keyword>
<dbReference type="Gene3D" id="1.10.3720.10">
    <property type="entry name" value="MetI-like"/>
    <property type="match status" value="1"/>
</dbReference>
<dbReference type="OrthoDB" id="8906042at2"/>
<evidence type="ECO:0000256" key="1">
    <source>
        <dbReference type="ARBA" id="ARBA00004651"/>
    </source>
</evidence>
<dbReference type="SUPFAM" id="SSF161098">
    <property type="entry name" value="MetI-like"/>
    <property type="match status" value="1"/>
</dbReference>
<keyword evidence="5 7" id="KW-1133">Transmembrane helix</keyword>
<sequence length="309" mass="32721">MSSSVAGAVSPTRQALHRVRRDRSARVGLGLVVALIVVAAASPLLVKLSGQDAFTYHIDLLDPARGNAPQGSFGGVSGEHWFGVEPLTGRDLFSIVVLGLRTSLTIAIVVTVVTTVIGTLLGITAAYVGGWFDAILSRLLDFLFGFPQLVFMIALGIIVPAKVPRTVLLIGVLSVFGWAGLARLIRAQARSLVTREFVEAARSVGSSGWWVITRELLPNLLGPVLVVATLSIPGYIGAEAALSFLGVGVPPPTPSLGRSISDSIAWVYTGTDPWFMVFPGIALFVAVLGFTLLGDGVRDAFDVRLRRTH</sequence>
<evidence type="ECO:0000256" key="4">
    <source>
        <dbReference type="ARBA" id="ARBA00022692"/>
    </source>
</evidence>
<evidence type="ECO:0000256" key="5">
    <source>
        <dbReference type="ARBA" id="ARBA00022989"/>
    </source>
</evidence>
<gene>
    <name evidence="9" type="ORF">E1261_26705</name>
</gene>
<evidence type="ECO:0000256" key="2">
    <source>
        <dbReference type="ARBA" id="ARBA00022448"/>
    </source>
</evidence>
<dbReference type="InterPro" id="IPR025966">
    <property type="entry name" value="OppC_N"/>
</dbReference>
<name>A0A4R4PQ26_9ACTN</name>
<dbReference type="InterPro" id="IPR000515">
    <property type="entry name" value="MetI-like"/>
</dbReference>
<keyword evidence="6 7" id="KW-0472">Membrane</keyword>
<keyword evidence="2 7" id="KW-0813">Transport</keyword>
<dbReference type="Pfam" id="PF12911">
    <property type="entry name" value="OppC_N"/>
    <property type="match status" value="1"/>
</dbReference>
<feature type="transmembrane region" description="Helical" evidence="7">
    <location>
        <begin position="104"/>
        <end position="128"/>
    </location>
</feature>
<evidence type="ECO:0000313" key="10">
    <source>
        <dbReference type="Proteomes" id="UP000295075"/>
    </source>
</evidence>
<comment type="subcellular location">
    <subcellularLocation>
        <location evidence="1 7">Cell membrane</location>
        <topology evidence="1 7">Multi-pass membrane protein</topology>
    </subcellularLocation>
</comment>
<dbReference type="InterPro" id="IPR050366">
    <property type="entry name" value="BP-dependent_transpt_permease"/>
</dbReference>
<dbReference type="AlphaFoldDB" id="A0A4R4PQ26"/>
<feature type="domain" description="ABC transmembrane type-1" evidence="8">
    <location>
        <begin position="100"/>
        <end position="294"/>
    </location>
</feature>
<dbReference type="GO" id="GO:0055085">
    <property type="term" value="P:transmembrane transport"/>
    <property type="evidence" value="ECO:0007669"/>
    <property type="project" value="InterPro"/>
</dbReference>
<dbReference type="Pfam" id="PF00528">
    <property type="entry name" value="BPD_transp_1"/>
    <property type="match status" value="1"/>
</dbReference>
<dbReference type="GO" id="GO:0005886">
    <property type="term" value="C:plasma membrane"/>
    <property type="evidence" value="ECO:0007669"/>
    <property type="project" value="UniProtKB-SubCell"/>
</dbReference>